<dbReference type="PANTHER" id="PTHR43481:SF4">
    <property type="entry name" value="GLYCEROL-1-PHOSPHATE PHOSPHOHYDROLASE 1-RELATED"/>
    <property type="match status" value="1"/>
</dbReference>
<dbReference type="Pfam" id="PF13419">
    <property type="entry name" value="HAD_2"/>
    <property type="match status" value="1"/>
</dbReference>
<organism evidence="2 3">
    <name type="scientific">Vibrio gazogenes DSM 21264 = NBRC 103151</name>
    <dbReference type="NCBI Taxonomy" id="1123492"/>
    <lineage>
        <taxon>Bacteria</taxon>
        <taxon>Pseudomonadati</taxon>
        <taxon>Pseudomonadota</taxon>
        <taxon>Gammaproteobacteria</taxon>
        <taxon>Vibrionales</taxon>
        <taxon>Vibrionaceae</taxon>
        <taxon>Vibrio</taxon>
    </lineage>
</organism>
<dbReference type="InterPro" id="IPR023214">
    <property type="entry name" value="HAD_sf"/>
</dbReference>
<comment type="similarity">
    <text evidence="1">Belongs to the HAD-like hydrolase superfamily. CbbY/CbbZ/Gph/YieH family.</text>
</comment>
<reference evidence="3" key="1">
    <citation type="submission" date="2016-11" db="EMBL/GenBank/DDBJ databases">
        <authorList>
            <person name="Varghese N."/>
            <person name="Submissions S."/>
        </authorList>
    </citation>
    <scope>NUCLEOTIDE SEQUENCE [LARGE SCALE GENOMIC DNA]</scope>
    <source>
        <strain evidence="3">DSM 21264</strain>
    </source>
</reference>
<keyword evidence="3" id="KW-1185">Reference proteome</keyword>
<dbReference type="InterPro" id="IPR023198">
    <property type="entry name" value="PGP-like_dom2"/>
</dbReference>
<dbReference type="InterPro" id="IPR041492">
    <property type="entry name" value="HAD_2"/>
</dbReference>
<sequence>MNQPESAAHASRPCHIGNVSQPELLDHLSQYKGLIFDMDGTLLDTMPAHVESWKKAAEHFGFPFTAQWLQSMGGMPSIKVVGEINRRFGLCLNPHDVSQFKQDMFRLLDYQYPRIALTCDILEQAYGERKLAVGTGSHRDNALLLLKNAGLLDKLDTVITASDVENHKPHPDTFLKACHQIQLEPSECVVFEDTALGKQAAHAAGMDCFLVTEQGLVFYPQMDKAS</sequence>
<evidence type="ECO:0000256" key="1">
    <source>
        <dbReference type="ARBA" id="ARBA00006171"/>
    </source>
</evidence>
<accession>A0A1M5C9S4</accession>
<dbReference type="InterPro" id="IPR051806">
    <property type="entry name" value="HAD-like_SPP"/>
</dbReference>
<dbReference type="AlphaFoldDB" id="A0A1M5C9S4"/>
<dbReference type="SUPFAM" id="SSF56784">
    <property type="entry name" value="HAD-like"/>
    <property type="match status" value="1"/>
</dbReference>
<dbReference type="Gene3D" id="1.10.150.240">
    <property type="entry name" value="Putative phosphatase, domain 2"/>
    <property type="match status" value="1"/>
</dbReference>
<dbReference type="Proteomes" id="UP000184159">
    <property type="component" value="Unassembled WGS sequence"/>
</dbReference>
<dbReference type="InterPro" id="IPR010976">
    <property type="entry name" value="B-phosphoglucomutase_hydrolase"/>
</dbReference>
<dbReference type="InterPro" id="IPR006439">
    <property type="entry name" value="HAD-SF_hydro_IA"/>
</dbReference>
<name>A0A1M5C9S4_VIBGA</name>
<dbReference type="NCBIfam" id="TIGR02009">
    <property type="entry name" value="PGMB-YQAB-SF"/>
    <property type="match status" value="1"/>
</dbReference>
<dbReference type="InterPro" id="IPR036412">
    <property type="entry name" value="HAD-like_sf"/>
</dbReference>
<protein>
    <submittedName>
        <fullName evidence="2">Haloacid dehalogenase superfamily, subfamily IA, variant 3 with third motif having DD or ED/beta-phosphoglucomutase family hydrolase</fullName>
    </submittedName>
</protein>
<evidence type="ECO:0000313" key="3">
    <source>
        <dbReference type="Proteomes" id="UP000184159"/>
    </source>
</evidence>
<keyword evidence="2" id="KW-0378">Hydrolase</keyword>
<dbReference type="GO" id="GO:0050308">
    <property type="term" value="F:sugar-phosphatase activity"/>
    <property type="evidence" value="ECO:0007669"/>
    <property type="project" value="TreeGrafter"/>
</dbReference>
<dbReference type="PANTHER" id="PTHR43481">
    <property type="entry name" value="FRUCTOSE-1-PHOSPHATE PHOSPHATASE"/>
    <property type="match status" value="1"/>
</dbReference>
<dbReference type="EMBL" id="FQUH01000011">
    <property type="protein sequence ID" value="SHF51172.1"/>
    <property type="molecule type" value="Genomic_DNA"/>
</dbReference>
<gene>
    <name evidence="2" type="ORF">SAMN02745781_02489</name>
</gene>
<dbReference type="NCBIfam" id="TIGR01509">
    <property type="entry name" value="HAD-SF-IA-v3"/>
    <property type="match status" value="1"/>
</dbReference>
<evidence type="ECO:0000313" key="2">
    <source>
        <dbReference type="EMBL" id="SHF51172.1"/>
    </source>
</evidence>
<dbReference type="Gene3D" id="3.40.50.1000">
    <property type="entry name" value="HAD superfamily/HAD-like"/>
    <property type="match status" value="1"/>
</dbReference>
<dbReference type="CDD" id="cd07505">
    <property type="entry name" value="HAD_BPGM-like"/>
    <property type="match status" value="1"/>
</dbReference>
<proteinExistence type="inferred from homology"/>
<dbReference type="SFLD" id="SFLDG01129">
    <property type="entry name" value="C1.5:_HAD__Beta-PGM__Phosphata"/>
    <property type="match status" value="1"/>
</dbReference>
<dbReference type="SFLD" id="SFLDS00003">
    <property type="entry name" value="Haloacid_Dehalogenase"/>
    <property type="match status" value="1"/>
</dbReference>